<comment type="subunit">
    <text evidence="1">Component of the NuA4 histone acetyltransferase complex.</text>
</comment>
<dbReference type="OrthoDB" id="5235533at2759"/>
<evidence type="ECO:0000313" key="3">
    <source>
        <dbReference type="Proteomes" id="UP000070501"/>
    </source>
</evidence>
<reference evidence="3" key="1">
    <citation type="submission" date="2016-02" db="EMBL/GenBank/DDBJ databases">
        <title>Draft genome sequence of Microdochium bolleyi, a fungal endophyte of beachgrass.</title>
        <authorList>
            <consortium name="DOE Joint Genome Institute"/>
            <person name="David A.S."/>
            <person name="May G."/>
            <person name="Haridas S."/>
            <person name="Lim J."/>
            <person name="Wang M."/>
            <person name="Labutti K."/>
            <person name="Lipzen A."/>
            <person name="Barry K."/>
            <person name="Grigoriev I.V."/>
        </authorList>
    </citation>
    <scope>NUCLEOTIDE SEQUENCE [LARGE SCALE GENOMIC DNA]</scope>
    <source>
        <strain evidence="3">J235TASD1</strain>
    </source>
</reference>
<evidence type="ECO:0000313" key="2">
    <source>
        <dbReference type="EMBL" id="KXJ84642.1"/>
    </source>
</evidence>
<dbReference type="AlphaFoldDB" id="A0A136IIA6"/>
<feature type="non-terminal residue" evidence="2">
    <location>
        <position position="107"/>
    </location>
</feature>
<feature type="non-terminal residue" evidence="2">
    <location>
        <position position="1"/>
    </location>
</feature>
<name>A0A136IIA6_9PEZI</name>
<dbReference type="InParanoid" id="A0A136IIA6"/>
<protein>
    <submittedName>
        <fullName evidence="2">Uncharacterized protein</fullName>
    </submittedName>
</protein>
<proteinExistence type="predicted"/>
<dbReference type="EMBL" id="KQ964371">
    <property type="protein sequence ID" value="KXJ84642.1"/>
    <property type="molecule type" value="Genomic_DNA"/>
</dbReference>
<dbReference type="SUPFAM" id="SSF54160">
    <property type="entry name" value="Chromo domain-like"/>
    <property type="match status" value="1"/>
</dbReference>
<gene>
    <name evidence="2" type="ORF">Micbo1qcDRAFT_107191</name>
</gene>
<organism evidence="2 3">
    <name type="scientific">Microdochium bolleyi</name>
    <dbReference type="NCBI Taxonomy" id="196109"/>
    <lineage>
        <taxon>Eukaryota</taxon>
        <taxon>Fungi</taxon>
        <taxon>Dikarya</taxon>
        <taxon>Ascomycota</taxon>
        <taxon>Pezizomycotina</taxon>
        <taxon>Sordariomycetes</taxon>
        <taxon>Xylariomycetidae</taxon>
        <taxon>Xylariales</taxon>
        <taxon>Microdochiaceae</taxon>
        <taxon>Microdochium</taxon>
    </lineage>
</organism>
<evidence type="ECO:0000256" key="1">
    <source>
        <dbReference type="ARBA" id="ARBA00011353"/>
    </source>
</evidence>
<sequence>VQTAWPTNAIITKVLCSVRIQNQTFHGLEVRTLNEAAGFVGLVWAFEDNYVLYDWTGESRRITVSMRNGSHKIEYVCAHYENPNGLVYYAVKWFDCPCPTWELEESL</sequence>
<keyword evidence="3" id="KW-1185">Reference proteome</keyword>
<dbReference type="Proteomes" id="UP000070501">
    <property type="component" value="Unassembled WGS sequence"/>
</dbReference>
<dbReference type="InterPro" id="IPR016197">
    <property type="entry name" value="Chromo-like_dom_sf"/>
</dbReference>
<accession>A0A136IIA6</accession>